<reference evidence="14 16" key="1">
    <citation type="journal article" date="2008" name="Science">
        <title>The Physcomitrella genome reveals evolutionary insights into the conquest of land by plants.</title>
        <authorList>
            <person name="Rensing S."/>
            <person name="Lang D."/>
            <person name="Zimmer A."/>
            <person name="Terry A."/>
            <person name="Salamov A."/>
            <person name="Shapiro H."/>
            <person name="Nishiyama T."/>
            <person name="Perroud P.-F."/>
            <person name="Lindquist E."/>
            <person name="Kamisugi Y."/>
            <person name="Tanahashi T."/>
            <person name="Sakakibara K."/>
            <person name="Fujita T."/>
            <person name="Oishi K."/>
            <person name="Shin-I T."/>
            <person name="Kuroki Y."/>
            <person name="Toyoda A."/>
            <person name="Suzuki Y."/>
            <person name="Hashimoto A."/>
            <person name="Yamaguchi K."/>
            <person name="Sugano A."/>
            <person name="Kohara Y."/>
            <person name="Fujiyama A."/>
            <person name="Anterola A."/>
            <person name="Aoki S."/>
            <person name="Ashton N."/>
            <person name="Barbazuk W.B."/>
            <person name="Barker E."/>
            <person name="Bennetzen J."/>
            <person name="Bezanilla M."/>
            <person name="Blankenship R."/>
            <person name="Cho S.H."/>
            <person name="Dutcher S."/>
            <person name="Estelle M."/>
            <person name="Fawcett J.A."/>
            <person name="Gundlach H."/>
            <person name="Hanada K."/>
            <person name="Heyl A."/>
            <person name="Hicks K.A."/>
            <person name="Hugh J."/>
            <person name="Lohr M."/>
            <person name="Mayer K."/>
            <person name="Melkozernov A."/>
            <person name="Murata T."/>
            <person name="Nelson D."/>
            <person name="Pils B."/>
            <person name="Prigge M."/>
            <person name="Reiss B."/>
            <person name="Renner T."/>
            <person name="Rombauts S."/>
            <person name="Rushton P."/>
            <person name="Sanderfoot A."/>
            <person name="Schween G."/>
            <person name="Shiu S.-H."/>
            <person name="Stueber K."/>
            <person name="Theodoulou F.L."/>
            <person name="Tu H."/>
            <person name="Van de Peer Y."/>
            <person name="Verrier P.J."/>
            <person name="Waters E."/>
            <person name="Wood A."/>
            <person name="Yang L."/>
            <person name="Cove D."/>
            <person name="Cuming A."/>
            <person name="Hasebe M."/>
            <person name="Lucas S."/>
            <person name="Mishler D.B."/>
            <person name="Reski R."/>
            <person name="Grigoriev I."/>
            <person name="Quatrano R.S."/>
            <person name="Boore J.L."/>
        </authorList>
    </citation>
    <scope>NUCLEOTIDE SEQUENCE [LARGE SCALE GENOMIC DNA]</scope>
    <source>
        <strain evidence="15 16">cv. Gransden 2004</strain>
    </source>
</reference>
<feature type="compositionally biased region" description="Polar residues" evidence="11">
    <location>
        <begin position="352"/>
        <end position="375"/>
    </location>
</feature>
<feature type="region of interest" description="Disordered" evidence="11">
    <location>
        <begin position="291"/>
        <end position="375"/>
    </location>
</feature>
<dbReference type="Pfam" id="PF04065">
    <property type="entry name" value="Not3"/>
    <property type="match status" value="1"/>
</dbReference>
<evidence type="ECO:0000256" key="6">
    <source>
        <dbReference type="ARBA" id="ARBA00022553"/>
    </source>
</evidence>
<evidence type="ECO:0000256" key="4">
    <source>
        <dbReference type="ARBA" id="ARBA00022490"/>
    </source>
</evidence>
<dbReference type="PIRSF" id="PIRSF005290">
    <property type="entry name" value="NOT_su_3_5"/>
    <property type="match status" value="1"/>
</dbReference>
<feature type="compositionally biased region" description="Polar residues" evidence="11">
    <location>
        <begin position="608"/>
        <end position="619"/>
    </location>
</feature>
<dbReference type="Pfam" id="PF04153">
    <property type="entry name" value="NOT2_3_5_C"/>
    <property type="match status" value="1"/>
</dbReference>
<accession>A0A2K1IHE8</accession>
<feature type="region of interest" description="Disordered" evidence="11">
    <location>
        <begin position="102"/>
        <end position="125"/>
    </location>
</feature>
<feature type="coiled-coil region" evidence="10">
    <location>
        <begin position="125"/>
        <end position="152"/>
    </location>
</feature>
<feature type="compositionally biased region" description="Polar residues" evidence="11">
    <location>
        <begin position="678"/>
        <end position="689"/>
    </location>
</feature>
<evidence type="ECO:0000256" key="9">
    <source>
        <dbReference type="ARBA" id="ARBA00023242"/>
    </source>
</evidence>
<feature type="coiled-coil region" evidence="10">
    <location>
        <begin position="41"/>
        <end position="97"/>
    </location>
</feature>
<gene>
    <name evidence="15" type="primary">LOC112276707</name>
    <name evidence="14" type="ORF">PHYPA_029302</name>
</gene>
<reference evidence="15" key="3">
    <citation type="submission" date="2020-12" db="UniProtKB">
        <authorList>
            <consortium name="EnsemblPlants"/>
        </authorList>
    </citation>
    <scope>IDENTIFICATION</scope>
</reference>
<feature type="region of interest" description="Disordered" evidence="11">
    <location>
        <begin position="478"/>
        <end position="504"/>
    </location>
</feature>
<protein>
    <submittedName>
        <fullName evidence="14 15">Uncharacterized protein</fullName>
    </submittedName>
</protein>
<dbReference type="PaxDb" id="3218-PP1S101_120V6.1"/>
<feature type="compositionally biased region" description="Low complexity" evidence="11">
    <location>
        <begin position="620"/>
        <end position="640"/>
    </location>
</feature>
<dbReference type="Gramene" id="Pp3c24_19770V3.2">
    <property type="protein sequence ID" value="Pp3c24_19770V3.2"/>
    <property type="gene ID" value="Pp3c24_19770"/>
</dbReference>
<evidence type="ECO:0000313" key="16">
    <source>
        <dbReference type="Proteomes" id="UP000006727"/>
    </source>
</evidence>
<dbReference type="STRING" id="3218.A0A2K1IHE8"/>
<dbReference type="AlphaFoldDB" id="A0A2K1IHE8"/>
<evidence type="ECO:0000256" key="1">
    <source>
        <dbReference type="ARBA" id="ARBA00004123"/>
    </source>
</evidence>
<evidence type="ECO:0000256" key="2">
    <source>
        <dbReference type="ARBA" id="ARBA00004496"/>
    </source>
</evidence>
<comment type="subcellular location">
    <subcellularLocation>
        <location evidence="2">Cytoplasm</location>
    </subcellularLocation>
    <subcellularLocation>
        <location evidence="1">Nucleus</location>
    </subcellularLocation>
</comment>
<dbReference type="GO" id="GO:0005634">
    <property type="term" value="C:nucleus"/>
    <property type="evidence" value="ECO:0007669"/>
    <property type="project" value="UniProtKB-SubCell"/>
</dbReference>
<feature type="compositionally biased region" description="Basic and acidic residues" evidence="11">
    <location>
        <begin position="114"/>
        <end position="125"/>
    </location>
</feature>
<keyword evidence="5" id="KW-0678">Repressor</keyword>
<dbReference type="EnsemblPlants" id="Pp3c24_19770V3.1">
    <property type="protein sequence ID" value="Pp3c24_19770V3.1"/>
    <property type="gene ID" value="Pp3c24_19770"/>
</dbReference>
<feature type="compositionally biased region" description="Low complexity" evidence="11">
    <location>
        <begin position="558"/>
        <end position="582"/>
    </location>
</feature>
<feature type="compositionally biased region" description="Polar residues" evidence="11">
    <location>
        <begin position="291"/>
        <end position="313"/>
    </location>
</feature>
<feature type="compositionally biased region" description="Polar residues" evidence="11">
    <location>
        <begin position="747"/>
        <end position="758"/>
    </location>
</feature>
<dbReference type="InterPro" id="IPR012270">
    <property type="entry name" value="CCR4-NOT_su3/5"/>
</dbReference>
<dbReference type="GeneID" id="112276707"/>
<feature type="domain" description="CCR4-Not complex component Not N-terminal" evidence="12">
    <location>
        <begin position="4"/>
        <end position="228"/>
    </location>
</feature>
<dbReference type="InterPro" id="IPR040168">
    <property type="entry name" value="Not2/3/5"/>
</dbReference>
<dbReference type="Gene3D" id="2.30.30.1020">
    <property type="entry name" value="CCR4-NOT complex subunit 2/3/5, C-terminal domain"/>
    <property type="match status" value="1"/>
</dbReference>
<evidence type="ECO:0000256" key="5">
    <source>
        <dbReference type="ARBA" id="ARBA00022491"/>
    </source>
</evidence>
<feature type="compositionally biased region" description="Gly residues" evidence="11">
    <location>
        <begin position="478"/>
        <end position="494"/>
    </location>
</feature>
<organism evidence="14">
    <name type="scientific">Physcomitrium patens</name>
    <name type="common">Spreading-leaved earth moss</name>
    <name type="synonym">Physcomitrella patens</name>
    <dbReference type="NCBI Taxonomy" id="3218"/>
    <lineage>
        <taxon>Eukaryota</taxon>
        <taxon>Viridiplantae</taxon>
        <taxon>Streptophyta</taxon>
        <taxon>Embryophyta</taxon>
        <taxon>Bryophyta</taxon>
        <taxon>Bryophytina</taxon>
        <taxon>Bryopsida</taxon>
        <taxon>Funariidae</taxon>
        <taxon>Funariales</taxon>
        <taxon>Funariaceae</taxon>
        <taxon>Physcomitrium</taxon>
    </lineage>
</organism>
<comment type="similarity">
    <text evidence="3">Belongs to the CNOT2/3/5 family.</text>
</comment>
<dbReference type="PANTHER" id="PTHR23326">
    <property type="entry name" value="CCR4 NOT-RELATED"/>
    <property type="match status" value="1"/>
</dbReference>
<dbReference type="InterPro" id="IPR007207">
    <property type="entry name" value="Not_N"/>
</dbReference>
<evidence type="ECO:0000256" key="8">
    <source>
        <dbReference type="ARBA" id="ARBA00023163"/>
    </source>
</evidence>
<dbReference type="Gramene" id="Pp3c24_19770V3.1">
    <property type="protein sequence ID" value="Pp3c24_19770V3.1"/>
    <property type="gene ID" value="Pp3c24_19770"/>
</dbReference>
<dbReference type="GO" id="GO:0000289">
    <property type="term" value="P:nuclear-transcribed mRNA poly(A) tail shortening"/>
    <property type="evidence" value="ECO:0000318"/>
    <property type="project" value="GO_Central"/>
</dbReference>
<sequence length="936" mass="101932">MGATRKLQGEIDKVLKKVQEGVDVFDSIWNKVYDTENANQKEKFEADLKKEIKKLQRYRDQIKMWIQSSEIKDKKALLEARKQIEREMERFKVCEKETKTKAFSKEGLGQQPKTDPRDKAKGESRDWLNNMVSELESQIDSFEAEMEGLQVKKGKARPPRLTHLEESINRHKLHIIKLELVLRLLDNDELSPDEVMEVRDLVEDYVERNQDDFDNFEDVDDIYQSLPLDKIEALENLEAIPNVAPSIVVKEKAAVAAAAGVGAPLGSVLKPTISLPVVQSVTASSLGISPLVSPSSQPLANDDILTSSESSAESPGPRTRGAPTLATSPTSSISTSSSSAAVLSVSPVASGGVTSPSTGAGSLSRQLGTLNTMGTPTVISPARPVSVKSLPTASALQPTLSQGRMKEEDTNVLPGRRVGPGLSETSIRGQSPPPVTAPGNGSLLVSPAMDLSMRLGVTGGDDRPPTGGGLSQQFAGTLGGGNRVFGPGGLGDTGIGASDTGLSGTRLFPGSGMSTGGQWRPHSANTQETGPYHVRSEIMPDQKQKFLQRYQQTQQGHSAASLLTGGSQLSSSSLKQPPGLSAPQANLLQQAQLHILQQQQQQNLQNSMLGASQNSSTQRQTSLGLVTSSQSSSPSSTPVPAHLSQGLSTSSPQQFAQLSLSSTTSPTEHDASSRRMESAQQQMPSQLLKSSEDSGADVASLGSAFRSGMTFSDDDLKNSDTFDVSVGTPGSLADYSQQSRDADLAPGQQSHHPQSSMNPGVIGRRSVPDLGAIGDNIVPSLGREHFVAQHEALEHAFRNLPLPKDSERPKSYTPRHPTITPASYPQVQAPIIDNPGLWERLDKDVLFYAFYYQQGTYQQYLAARELKKQSWRYHKKYNTWFQRHEEPKVTTDEYETGTYVYFDFHVVHNDYQQGWCQRIKTEFTFEYCYLEDELVV</sequence>
<keyword evidence="9" id="KW-0539">Nucleus</keyword>
<evidence type="ECO:0000256" key="10">
    <source>
        <dbReference type="SAM" id="Coils"/>
    </source>
</evidence>
<evidence type="ECO:0000313" key="14">
    <source>
        <dbReference type="EMBL" id="PNR28709.1"/>
    </source>
</evidence>
<keyword evidence="7" id="KW-0805">Transcription regulation</keyword>
<evidence type="ECO:0000256" key="11">
    <source>
        <dbReference type="SAM" id="MobiDB-lite"/>
    </source>
</evidence>
<feature type="region of interest" description="Disordered" evidence="11">
    <location>
        <begin position="510"/>
        <end position="529"/>
    </location>
</feature>
<feature type="compositionally biased region" description="Low complexity" evidence="11">
    <location>
        <begin position="322"/>
        <end position="350"/>
    </location>
</feature>
<dbReference type="FunFam" id="2.30.30.1020:FF:000003">
    <property type="entry name" value="CCR4-NOT transcription complex subunit 3 isoform X1"/>
    <property type="match status" value="1"/>
</dbReference>
<keyword evidence="8" id="KW-0804">Transcription</keyword>
<dbReference type="Proteomes" id="UP000006727">
    <property type="component" value="Chromosome 24"/>
</dbReference>
<dbReference type="InterPro" id="IPR007282">
    <property type="entry name" value="NOT2/3/5_C"/>
</dbReference>
<feature type="region of interest" description="Disordered" evidence="11">
    <location>
        <begin position="608"/>
        <end position="695"/>
    </location>
</feature>
<evidence type="ECO:0000256" key="7">
    <source>
        <dbReference type="ARBA" id="ARBA00023015"/>
    </source>
</evidence>
<dbReference type="GO" id="GO:0006355">
    <property type="term" value="P:regulation of DNA-templated transcription"/>
    <property type="evidence" value="ECO:0007669"/>
    <property type="project" value="InterPro"/>
</dbReference>
<keyword evidence="10" id="KW-0175">Coiled coil</keyword>
<evidence type="ECO:0000313" key="15">
    <source>
        <dbReference type="EnsemblPlants" id="Pp3c24_19770V3.1"/>
    </source>
</evidence>
<dbReference type="InterPro" id="IPR038635">
    <property type="entry name" value="CCR4-NOT_su2/3/5_C_sf"/>
</dbReference>
<proteinExistence type="inferred from homology"/>
<keyword evidence="16" id="KW-1185">Reference proteome</keyword>
<feature type="domain" description="NOT2/NOT3/NOT5 C-terminal" evidence="13">
    <location>
        <begin position="797"/>
        <end position="930"/>
    </location>
</feature>
<feature type="compositionally biased region" description="Polar residues" evidence="11">
    <location>
        <begin position="645"/>
        <end position="666"/>
    </location>
</feature>
<name>A0A2K1IHE8_PHYPA</name>
<dbReference type="EnsemblPlants" id="Pp3c24_19770V3.2">
    <property type="protein sequence ID" value="Pp3c24_19770V3.2"/>
    <property type="gene ID" value="Pp3c24_19770"/>
</dbReference>
<dbReference type="RefSeq" id="XP_024364051.1">
    <property type="nucleotide sequence ID" value="XM_024508283.2"/>
</dbReference>
<feature type="region of interest" description="Disordered" evidence="11">
    <location>
        <begin position="728"/>
        <end position="768"/>
    </location>
</feature>
<evidence type="ECO:0000256" key="3">
    <source>
        <dbReference type="ARBA" id="ARBA00007682"/>
    </source>
</evidence>
<reference evidence="14 16" key="2">
    <citation type="journal article" date="2018" name="Plant J.">
        <title>The Physcomitrella patens chromosome-scale assembly reveals moss genome structure and evolution.</title>
        <authorList>
            <person name="Lang D."/>
            <person name="Ullrich K.K."/>
            <person name="Murat F."/>
            <person name="Fuchs J."/>
            <person name="Jenkins J."/>
            <person name="Haas F.B."/>
            <person name="Piednoel M."/>
            <person name="Gundlach H."/>
            <person name="Van Bel M."/>
            <person name="Meyberg R."/>
            <person name="Vives C."/>
            <person name="Morata J."/>
            <person name="Symeonidi A."/>
            <person name="Hiss M."/>
            <person name="Muchero W."/>
            <person name="Kamisugi Y."/>
            <person name="Saleh O."/>
            <person name="Blanc G."/>
            <person name="Decker E.L."/>
            <person name="van Gessel N."/>
            <person name="Grimwood J."/>
            <person name="Hayes R.D."/>
            <person name="Graham S.W."/>
            <person name="Gunter L.E."/>
            <person name="McDaniel S.F."/>
            <person name="Hoernstein S.N.W."/>
            <person name="Larsson A."/>
            <person name="Li F.W."/>
            <person name="Perroud P.F."/>
            <person name="Phillips J."/>
            <person name="Ranjan P."/>
            <person name="Rokshar D.S."/>
            <person name="Rothfels C.J."/>
            <person name="Schneider L."/>
            <person name="Shu S."/>
            <person name="Stevenson D.W."/>
            <person name="Thummler F."/>
            <person name="Tillich M."/>
            <person name="Villarreal Aguilar J.C."/>
            <person name="Widiez T."/>
            <person name="Wong G.K."/>
            <person name="Wymore A."/>
            <person name="Zhang Y."/>
            <person name="Zimmer A.D."/>
            <person name="Quatrano R.S."/>
            <person name="Mayer K.F.X."/>
            <person name="Goodstein D."/>
            <person name="Casacuberta J.M."/>
            <person name="Vandepoele K."/>
            <person name="Reski R."/>
            <person name="Cuming A.C."/>
            <person name="Tuskan G.A."/>
            <person name="Maumus F."/>
            <person name="Salse J."/>
            <person name="Schmutz J."/>
            <person name="Rensing S.A."/>
        </authorList>
    </citation>
    <scope>NUCLEOTIDE SEQUENCE [LARGE SCALE GENOMIC DNA]</scope>
    <source>
        <strain evidence="15 16">cv. Gransden 2004</strain>
    </source>
</reference>
<feature type="region of interest" description="Disordered" evidence="11">
    <location>
        <begin position="411"/>
        <end position="445"/>
    </location>
</feature>
<dbReference type="GO" id="GO:0000932">
    <property type="term" value="C:P-body"/>
    <property type="evidence" value="ECO:0000318"/>
    <property type="project" value="GO_Central"/>
</dbReference>
<keyword evidence="6" id="KW-0597">Phosphoprotein</keyword>
<keyword evidence="4" id="KW-0963">Cytoplasm</keyword>
<dbReference type="GO" id="GO:0030015">
    <property type="term" value="C:CCR4-NOT core complex"/>
    <property type="evidence" value="ECO:0000318"/>
    <property type="project" value="GO_Central"/>
</dbReference>
<evidence type="ECO:0000259" key="12">
    <source>
        <dbReference type="Pfam" id="PF04065"/>
    </source>
</evidence>
<feature type="compositionally biased region" description="Basic and acidic residues" evidence="11">
    <location>
        <begin position="667"/>
        <end position="677"/>
    </location>
</feature>
<dbReference type="EMBL" id="ABEU02000024">
    <property type="protein sequence ID" value="PNR28709.1"/>
    <property type="molecule type" value="Genomic_DNA"/>
</dbReference>
<evidence type="ECO:0000259" key="13">
    <source>
        <dbReference type="Pfam" id="PF04153"/>
    </source>
</evidence>
<feature type="region of interest" description="Disordered" evidence="11">
    <location>
        <begin position="545"/>
        <end position="582"/>
    </location>
</feature>